<reference evidence="1" key="1">
    <citation type="journal article" date="2013" name="Genome Biol.">
        <title>Reference genomes and transcriptomes of Nicotiana sylvestris and Nicotiana tomentosiformis.</title>
        <authorList>
            <person name="Sierro N."/>
            <person name="Battey J.N."/>
            <person name="Ouadi S."/>
            <person name="Bovet L."/>
            <person name="Goepfert S."/>
            <person name="Bakaher N."/>
            <person name="Peitsch M.C."/>
            <person name="Ivanov N.V."/>
        </authorList>
    </citation>
    <scope>NUCLEOTIDE SEQUENCE [LARGE SCALE GENOMIC DNA]</scope>
</reference>
<proteinExistence type="predicted"/>
<evidence type="ECO:0000313" key="2">
    <source>
        <dbReference type="RefSeq" id="XP_009766755.1"/>
    </source>
</evidence>
<organism evidence="1 2">
    <name type="scientific">Nicotiana sylvestris</name>
    <name type="common">Wood tobacco</name>
    <name type="synonym">South American tobacco</name>
    <dbReference type="NCBI Taxonomy" id="4096"/>
    <lineage>
        <taxon>Eukaryota</taxon>
        <taxon>Viridiplantae</taxon>
        <taxon>Streptophyta</taxon>
        <taxon>Embryophyta</taxon>
        <taxon>Tracheophyta</taxon>
        <taxon>Spermatophyta</taxon>
        <taxon>Magnoliopsida</taxon>
        <taxon>eudicotyledons</taxon>
        <taxon>Gunneridae</taxon>
        <taxon>Pentapetalae</taxon>
        <taxon>asterids</taxon>
        <taxon>lamiids</taxon>
        <taxon>Solanales</taxon>
        <taxon>Solanaceae</taxon>
        <taxon>Nicotianoideae</taxon>
        <taxon>Nicotianeae</taxon>
        <taxon>Nicotiana</taxon>
    </lineage>
</organism>
<keyword evidence="1" id="KW-1185">Reference proteome</keyword>
<evidence type="ECO:0000313" key="1">
    <source>
        <dbReference type="Proteomes" id="UP000189701"/>
    </source>
</evidence>
<gene>
    <name evidence="2" type="primary">LOC104218052</name>
</gene>
<sequence length="117" mass="14026">MRRKLTTRNSVCLQKQKRAKTSSDRNGYYLKWRDFYLEKIHNFPAVITFYHLQPKSNSRRIRRPNFAIFGGITQSASYSGYADDKSTQISRFSWLIMRCFLLQGILPREVERRMNHM</sequence>
<dbReference type="RefSeq" id="XP_009766755.1">
    <property type="nucleotide sequence ID" value="XM_009768453.1"/>
</dbReference>
<accession>A0A1U7VXP4</accession>
<name>A0A1U7VXP4_NICSY</name>
<dbReference type="AlphaFoldDB" id="A0A1U7VXP4"/>
<protein>
    <submittedName>
        <fullName evidence="2">Uncharacterized protein LOC104218052</fullName>
    </submittedName>
</protein>
<reference evidence="2" key="2">
    <citation type="submission" date="2025-08" db="UniProtKB">
        <authorList>
            <consortium name="RefSeq"/>
        </authorList>
    </citation>
    <scope>IDENTIFICATION</scope>
    <source>
        <tissue evidence="2">Leaf</tissue>
    </source>
</reference>
<dbReference type="Proteomes" id="UP000189701">
    <property type="component" value="Unplaced"/>
</dbReference>